<dbReference type="EMBL" id="BPEY01000039">
    <property type="protein sequence ID" value="GIU46744.1"/>
    <property type="molecule type" value="Genomic_DNA"/>
</dbReference>
<keyword evidence="2" id="KW-0732">Signal</keyword>
<dbReference type="EMBL" id="BPEY01000039">
    <property type="protein sequence ID" value="GIU46762.1"/>
    <property type="molecule type" value="Genomic_DNA"/>
</dbReference>
<dbReference type="Proteomes" id="UP000887104">
    <property type="component" value="Unassembled WGS sequence"/>
</dbReference>
<gene>
    <name evidence="3" type="ORF">TUM4438_23380</name>
    <name evidence="4" type="ORF">TUM4438_23460</name>
</gene>
<keyword evidence="1" id="KW-1133">Transmembrane helix</keyword>
<comment type="caution">
    <text evidence="3">The sequence shown here is derived from an EMBL/GenBank/DDBJ whole genome shotgun (WGS) entry which is preliminary data.</text>
</comment>
<sequence length="63" mass="6102">MNVLKKVALGSAVAVASSSAFANADITAAITAGEANVALVVAGVIAVTALAFGLGMIKSWLGK</sequence>
<name>A0ABQ4PGV6_9GAMM</name>
<evidence type="ECO:0000313" key="3">
    <source>
        <dbReference type="EMBL" id="GIU46744.1"/>
    </source>
</evidence>
<keyword evidence="5" id="KW-1185">Reference proteome</keyword>
<evidence type="ECO:0008006" key="6">
    <source>
        <dbReference type="Google" id="ProtNLM"/>
    </source>
</evidence>
<dbReference type="RefSeq" id="WP_220781348.1">
    <property type="nucleotide sequence ID" value="NZ_BPEY01000039.1"/>
</dbReference>
<evidence type="ECO:0000313" key="4">
    <source>
        <dbReference type="EMBL" id="GIU46762.1"/>
    </source>
</evidence>
<feature type="transmembrane region" description="Helical" evidence="1">
    <location>
        <begin position="38"/>
        <end position="57"/>
    </location>
</feature>
<evidence type="ECO:0000256" key="1">
    <source>
        <dbReference type="SAM" id="Phobius"/>
    </source>
</evidence>
<keyword evidence="1" id="KW-0812">Transmembrane</keyword>
<proteinExistence type="predicted"/>
<evidence type="ECO:0000313" key="5">
    <source>
        <dbReference type="Proteomes" id="UP000887104"/>
    </source>
</evidence>
<keyword evidence="1" id="KW-0472">Membrane</keyword>
<feature type="chain" id="PRO_5045029970" description="Methyltransferase" evidence="2">
    <location>
        <begin position="23"/>
        <end position="63"/>
    </location>
</feature>
<feature type="signal peptide" evidence="2">
    <location>
        <begin position="1"/>
        <end position="22"/>
    </location>
</feature>
<evidence type="ECO:0000256" key="2">
    <source>
        <dbReference type="SAM" id="SignalP"/>
    </source>
</evidence>
<accession>A0ABQ4PGV6</accession>
<reference evidence="3" key="1">
    <citation type="submission" date="2021-05" db="EMBL/GenBank/DDBJ databases">
        <title>Molecular characterization for Shewanella algae harboring chromosomal blaOXA-55-like strains isolated from clinical and environment sample.</title>
        <authorList>
            <person name="Ohama Y."/>
            <person name="Aoki K."/>
            <person name="Harada S."/>
            <person name="Moriya K."/>
            <person name="Ishii Y."/>
            <person name="Tateda K."/>
        </authorList>
    </citation>
    <scope>NUCLEOTIDE SEQUENCE</scope>
    <source>
        <strain evidence="3">JCM 11563</strain>
    </source>
</reference>
<protein>
    <recommendedName>
        <fullName evidence="6">Methyltransferase</fullName>
    </recommendedName>
</protein>
<organism evidence="3 5">
    <name type="scientific">Shewanella sairae</name>
    <dbReference type="NCBI Taxonomy" id="190310"/>
    <lineage>
        <taxon>Bacteria</taxon>
        <taxon>Pseudomonadati</taxon>
        <taxon>Pseudomonadota</taxon>
        <taxon>Gammaproteobacteria</taxon>
        <taxon>Alteromonadales</taxon>
        <taxon>Shewanellaceae</taxon>
        <taxon>Shewanella</taxon>
    </lineage>
</organism>